<dbReference type="SUPFAM" id="SSF53474">
    <property type="entry name" value="alpha/beta-Hydrolases"/>
    <property type="match status" value="1"/>
</dbReference>
<proteinExistence type="predicted"/>
<evidence type="ECO:0000313" key="4">
    <source>
        <dbReference type="Proteomes" id="UP000220340"/>
    </source>
</evidence>
<dbReference type="InterPro" id="IPR029058">
    <property type="entry name" value="AB_hydrolase_fold"/>
</dbReference>
<dbReference type="STRING" id="1801.BRW64_13695"/>
<gene>
    <name evidence="3" type="ORF">CRI78_02955</name>
</gene>
<dbReference type="OrthoDB" id="7226437at2"/>
<evidence type="ECO:0000256" key="1">
    <source>
        <dbReference type="SAM" id="MobiDB-lite"/>
    </source>
</evidence>
<keyword evidence="4" id="KW-1185">Reference proteome</keyword>
<comment type="caution">
    <text evidence="3">The sequence shown here is derived from an EMBL/GenBank/DDBJ whole genome shotgun (WGS) entry which is preliminary data.</text>
</comment>
<feature type="compositionally biased region" description="Low complexity" evidence="1">
    <location>
        <begin position="36"/>
        <end position="59"/>
    </location>
</feature>
<organism evidence="3 4">
    <name type="scientific">Mycolicibacterium diernhoferi</name>
    <dbReference type="NCBI Taxonomy" id="1801"/>
    <lineage>
        <taxon>Bacteria</taxon>
        <taxon>Bacillati</taxon>
        <taxon>Actinomycetota</taxon>
        <taxon>Actinomycetes</taxon>
        <taxon>Mycobacteriales</taxon>
        <taxon>Mycobacteriaceae</taxon>
        <taxon>Mycolicibacterium</taxon>
    </lineage>
</organism>
<protein>
    <submittedName>
        <fullName evidence="3">Uncharacterized protein</fullName>
    </submittedName>
</protein>
<feature type="compositionally biased region" description="Basic and acidic residues" evidence="1">
    <location>
        <begin position="74"/>
        <end position="95"/>
    </location>
</feature>
<keyword evidence="2" id="KW-0732">Signal</keyword>
<reference evidence="3 4" key="1">
    <citation type="submission" date="2017-10" db="EMBL/GenBank/DDBJ databases">
        <title>The new phylogeny of genus Mycobacterium.</title>
        <authorList>
            <person name="Tortoli E."/>
            <person name="Trovato A."/>
            <person name="Cirillo D.M."/>
        </authorList>
    </citation>
    <scope>NUCLEOTIDE SEQUENCE [LARGE SCALE GENOMIC DNA]</scope>
    <source>
        <strain evidence="3 4">IP141170001</strain>
    </source>
</reference>
<feature type="region of interest" description="Disordered" evidence="1">
    <location>
        <begin position="35"/>
        <end position="146"/>
    </location>
</feature>
<dbReference type="AlphaFoldDB" id="A0A1Q4HDG5"/>
<evidence type="ECO:0000313" key="3">
    <source>
        <dbReference type="EMBL" id="PEG55959.1"/>
    </source>
</evidence>
<evidence type="ECO:0000256" key="2">
    <source>
        <dbReference type="SAM" id="SignalP"/>
    </source>
</evidence>
<dbReference type="EMBL" id="PDCR01000003">
    <property type="protein sequence ID" value="PEG55959.1"/>
    <property type="molecule type" value="Genomic_DNA"/>
</dbReference>
<accession>A0A1Q4HDG5</accession>
<feature type="signal peptide" evidence="2">
    <location>
        <begin position="1"/>
        <end position="29"/>
    </location>
</feature>
<sequence length="584" mass="61009">MRVSKVRPFGYGAAAVAISAGLVFAPVHAAAWADTTGTESAGSESAGSESPSTAATSGESDSKDTADAGPKLTEPARTEPRKAGPRRSLRDRAAVDLDSQAPELEAPNSTEQQDDSGSPDTAVDTPAPEPTDDTEAGRLNRPLLKSVRTHRAGISSARLSAPSGGVLTLEVPSAAVATALAPALPAAVVSTAVDPTLPTPTVPTPPKPLSPIAKVLQLPGRLVNAVLQVFSLTTSANSHGLPNGLNVVNDLIFGVFREIEKLIGLHRTPVAQPTVPTMTYTGPTTRPTPTVEQFLNASSASYVLGSTPGNLVPFTVNGFQLSATRFFSGMVAKTWVTPEGQIIIAYQGTTGGSHLLFNPLITVAQIVADLQVIFTRTTPLAFYDALEFAERVRAEAALQGYTDDDIFVTGHSLGGWEAQFVAQRTGLAGIGFEAPGMNARVPGNGADSMFVNIGTYGSSATAMATDLPYLQPFMPPYVPGGGSKPHYGPMVLIGDPAAMNPLYNVSKLWGKTLIGSAIFMLDFLGNFFQYHLPGVQAYHLDIKSNPGIVPFLGSKRGPVHTGYGALTIPQLMKAASDDGILFLP</sequence>
<dbReference type="Gene3D" id="3.40.50.1820">
    <property type="entry name" value="alpha/beta hydrolase"/>
    <property type="match status" value="1"/>
</dbReference>
<feature type="chain" id="PRO_5043148720" evidence="2">
    <location>
        <begin position="30"/>
        <end position="584"/>
    </location>
</feature>
<feature type="compositionally biased region" description="Polar residues" evidence="1">
    <location>
        <begin position="107"/>
        <end position="119"/>
    </location>
</feature>
<dbReference type="Proteomes" id="UP000220340">
    <property type="component" value="Unassembled WGS sequence"/>
</dbReference>
<name>A0A1Q4HDG5_9MYCO</name>